<sequence>MTAIAIPQAVGDWSLRGVDADQVFASQQLSDTAMTAACRVTARFDPSFPGWQLYRRVVAGTNLFDRELEEWAASTAWMLATAHKVRGREYVKASSRRHDWVAQAGLDALDHVVCGRYAAGLGERADAFGVSPKTYQRIRDPMAACMSIGLETFATELRGEYFRTRKRDYLDSNGIEPISYGTLKVRGSCFSGDEAALGDGCFQREQSPDSDTL</sequence>
<dbReference type="RefSeq" id="WP_136259371.1">
    <property type="nucleotide sequence ID" value="NZ_MWIO01000045.1"/>
</dbReference>
<dbReference type="OrthoDB" id="9857528at2"/>
<dbReference type="AlphaFoldDB" id="A0A4S3KCH4"/>
<protein>
    <submittedName>
        <fullName evidence="1">Uncharacterized protein</fullName>
    </submittedName>
</protein>
<keyword evidence="2" id="KW-1185">Reference proteome</keyword>
<name>A0A4S3KCH4_9GAMM</name>
<accession>A0A4S3KCH4</accession>
<comment type="caution">
    <text evidence="1">The sequence shown here is derived from an EMBL/GenBank/DDBJ whole genome shotgun (WGS) entry which is preliminary data.</text>
</comment>
<evidence type="ECO:0000313" key="2">
    <source>
        <dbReference type="Proteomes" id="UP000306317"/>
    </source>
</evidence>
<gene>
    <name evidence="1" type="ORF">B1991_14380</name>
</gene>
<organism evidence="1 2">
    <name type="scientific">Rhodanobacter lindaniclasticus</name>
    <dbReference type="NCBI Taxonomy" id="75310"/>
    <lineage>
        <taxon>Bacteria</taxon>
        <taxon>Pseudomonadati</taxon>
        <taxon>Pseudomonadota</taxon>
        <taxon>Gammaproteobacteria</taxon>
        <taxon>Lysobacterales</taxon>
        <taxon>Rhodanobacteraceae</taxon>
        <taxon>Rhodanobacter</taxon>
    </lineage>
</organism>
<evidence type="ECO:0000313" key="1">
    <source>
        <dbReference type="EMBL" id="THD06126.1"/>
    </source>
</evidence>
<reference evidence="1 2" key="1">
    <citation type="submission" date="2017-02" db="EMBL/GenBank/DDBJ databases">
        <title>Whole genome sequencing of Rhodanobacter lindaniclasticus DSM 17932.</title>
        <authorList>
            <person name="Kumar S."/>
            <person name="Patil P."/>
            <person name="Patil P.B."/>
        </authorList>
    </citation>
    <scope>NUCLEOTIDE SEQUENCE [LARGE SCALE GENOMIC DNA]</scope>
    <source>
        <strain evidence="1 2">DSM 17932</strain>
    </source>
</reference>
<dbReference type="Proteomes" id="UP000306317">
    <property type="component" value="Unassembled WGS sequence"/>
</dbReference>
<dbReference type="EMBL" id="MWIO01000045">
    <property type="protein sequence ID" value="THD06126.1"/>
    <property type="molecule type" value="Genomic_DNA"/>
</dbReference>
<proteinExistence type="predicted"/>